<dbReference type="Pfam" id="PF02502">
    <property type="entry name" value="LacAB_rpiB"/>
    <property type="match status" value="1"/>
</dbReference>
<sequence length="148" mass="16154">MDTQPLPIGFACDHAGIEIKEALMKHVAELGYEVRDFGTDTSDSCDYPDYAHPLAEAVEAGAVYPGIGLCGSGNGIGMTLNKHQSIRAALCWNDETARLSRAHNDANVLVLPARFVTVEEAVRMVDIFLTTTFDGGRHRRRVEKIPVV</sequence>
<evidence type="ECO:0000256" key="3">
    <source>
        <dbReference type="PIRSR" id="PIRSR005384-1"/>
    </source>
</evidence>
<dbReference type="NCBIfam" id="NF004051">
    <property type="entry name" value="PRK05571.1"/>
    <property type="match status" value="1"/>
</dbReference>
<evidence type="ECO:0000313" key="6">
    <source>
        <dbReference type="Proteomes" id="UP000034982"/>
    </source>
</evidence>
<dbReference type="Proteomes" id="UP000034982">
    <property type="component" value="Unassembled WGS sequence"/>
</dbReference>
<dbReference type="PATRIC" id="fig|1411022.3.peg.206"/>
<comment type="similarity">
    <text evidence="1">Belongs to the LacAB/RpiB family.</text>
</comment>
<dbReference type="GO" id="GO:0009052">
    <property type="term" value="P:pentose-phosphate shunt, non-oxidative branch"/>
    <property type="evidence" value="ECO:0007669"/>
    <property type="project" value="TreeGrafter"/>
</dbReference>
<reference evidence="5 6" key="1">
    <citation type="submission" date="2013-11" db="EMBL/GenBank/DDBJ databases">
        <title>Single cell genomics of uncultured Tannerella BU063 (oral taxon 286).</title>
        <authorList>
            <person name="Beall C.J."/>
            <person name="Campbell A.G."/>
            <person name="Griffen A.L."/>
            <person name="Podar M."/>
            <person name="Leys E.J."/>
        </authorList>
    </citation>
    <scope>NUCLEOTIDE SEQUENCE [LARGE SCALE GENOMIC DNA]</scope>
    <source>
        <strain evidence="5">Cell 1/3</strain>
    </source>
</reference>
<feature type="binding site" evidence="4">
    <location>
        <begin position="71"/>
        <end position="75"/>
    </location>
    <ligand>
        <name>D-ribulose 5-phosphate</name>
        <dbReference type="ChEBI" id="CHEBI:58121"/>
    </ligand>
</feature>
<dbReference type="AlphaFoldDB" id="W2CTX5"/>
<dbReference type="PANTHER" id="PTHR30345">
    <property type="entry name" value="RIBOSE-5-PHOSPHATE ISOMERASE B"/>
    <property type="match status" value="1"/>
</dbReference>
<protein>
    <submittedName>
        <fullName evidence="5">Ribose 5-phosphate isomerase</fullName>
    </submittedName>
</protein>
<dbReference type="SUPFAM" id="SSF89623">
    <property type="entry name" value="Ribose/Galactose isomerase RpiB/AlsB"/>
    <property type="match status" value="1"/>
</dbReference>
<feature type="binding site" evidence="4">
    <location>
        <position position="141"/>
    </location>
    <ligand>
        <name>D-ribulose 5-phosphate</name>
        <dbReference type="ChEBI" id="CHEBI:58121"/>
    </ligand>
</feature>
<dbReference type="InterPro" id="IPR003500">
    <property type="entry name" value="RpiB_LacA_LacB"/>
</dbReference>
<feature type="binding site" evidence="4">
    <location>
        <begin position="13"/>
        <end position="14"/>
    </location>
    <ligand>
        <name>D-ribulose 5-phosphate</name>
        <dbReference type="ChEBI" id="CHEBI:58121"/>
    </ligand>
</feature>
<evidence type="ECO:0000256" key="1">
    <source>
        <dbReference type="ARBA" id="ARBA00008754"/>
    </source>
</evidence>
<dbReference type="InterPro" id="IPR036569">
    <property type="entry name" value="RpiB_LacA_LacB_sf"/>
</dbReference>
<dbReference type="EMBL" id="AYYE01000691">
    <property type="protein sequence ID" value="ETK09892.1"/>
    <property type="molecule type" value="Genomic_DNA"/>
</dbReference>
<feature type="binding site" evidence="4">
    <location>
        <position position="137"/>
    </location>
    <ligand>
        <name>D-ribulose 5-phosphate</name>
        <dbReference type="ChEBI" id="CHEBI:58121"/>
    </ligand>
</feature>
<dbReference type="NCBIfam" id="TIGR00689">
    <property type="entry name" value="rpiB_lacA_lacB"/>
    <property type="match status" value="1"/>
</dbReference>
<dbReference type="NCBIfam" id="TIGR01120">
    <property type="entry name" value="rpiB"/>
    <property type="match status" value="1"/>
</dbReference>
<feature type="active site" description="Proton acceptor" evidence="3">
    <location>
        <position position="70"/>
    </location>
</feature>
<evidence type="ECO:0000256" key="4">
    <source>
        <dbReference type="PIRSR" id="PIRSR005384-2"/>
    </source>
</evidence>
<dbReference type="InterPro" id="IPR004785">
    <property type="entry name" value="RpiB"/>
</dbReference>
<feature type="binding site" evidence="4">
    <location>
        <position position="104"/>
    </location>
    <ligand>
        <name>D-ribulose 5-phosphate</name>
        <dbReference type="ChEBI" id="CHEBI:58121"/>
    </ligand>
</feature>
<evidence type="ECO:0000313" key="5">
    <source>
        <dbReference type="EMBL" id="ETK09892.1"/>
    </source>
</evidence>
<feature type="binding site" evidence="4">
    <location>
        <position position="114"/>
    </location>
    <ligand>
        <name>D-ribulose 5-phosphate</name>
        <dbReference type="ChEBI" id="CHEBI:58121"/>
    </ligand>
</feature>
<evidence type="ECO:0000256" key="2">
    <source>
        <dbReference type="ARBA" id="ARBA00023235"/>
    </source>
</evidence>
<gene>
    <name evidence="5" type="ORF">T230_03720</name>
</gene>
<name>W2CTX5_9BACT</name>
<dbReference type="PIRSF" id="PIRSF005384">
    <property type="entry name" value="RpiB_LacA_B"/>
    <property type="match status" value="1"/>
</dbReference>
<dbReference type="PANTHER" id="PTHR30345:SF0">
    <property type="entry name" value="DNA DAMAGE-REPAIR_TOLERATION PROTEIN DRT102"/>
    <property type="match status" value="1"/>
</dbReference>
<organism evidence="5 6">
    <name type="scientific">Tannerella sp. oral taxon BU063 isolate Cell 1/3</name>
    <dbReference type="NCBI Taxonomy" id="1411022"/>
    <lineage>
        <taxon>Bacteria</taxon>
        <taxon>Pseudomonadati</taxon>
        <taxon>Bacteroidota</taxon>
        <taxon>Bacteroidia</taxon>
        <taxon>Bacteroidales</taxon>
        <taxon>Tannerellaceae</taxon>
        <taxon>Tannerella</taxon>
    </lineage>
</organism>
<dbReference type="GO" id="GO:0019316">
    <property type="term" value="P:D-allose catabolic process"/>
    <property type="evidence" value="ECO:0007669"/>
    <property type="project" value="TreeGrafter"/>
</dbReference>
<keyword evidence="2 5" id="KW-0413">Isomerase</keyword>
<dbReference type="Gene3D" id="3.40.1400.10">
    <property type="entry name" value="Sugar-phosphate isomerase, RpiB/LacA/LacB"/>
    <property type="match status" value="1"/>
</dbReference>
<comment type="caution">
    <text evidence="5">The sequence shown here is derived from an EMBL/GenBank/DDBJ whole genome shotgun (WGS) entry which is preliminary data.</text>
</comment>
<proteinExistence type="inferred from homology"/>
<dbReference type="GO" id="GO:0004751">
    <property type="term" value="F:ribose-5-phosphate isomerase activity"/>
    <property type="evidence" value="ECO:0007669"/>
    <property type="project" value="TreeGrafter"/>
</dbReference>
<feature type="active site" description="Proton donor" evidence="3">
    <location>
        <position position="103"/>
    </location>
</feature>
<accession>W2CTX5</accession>